<dbReference type="GO" id="GO:0048544">
    <property type="term" value="P:recognition of pollen"/>
    <property type="evidence" value="ECO:0007669"/>
    <property type="project" value="InterPro"/>
</dbReference>
<feature type="domain" description="S-locus glycoprotein" evidence="3">
    <location>
        <begin position="37"/>
        <end position="104"/>
    </location>
</feature>
<proteinExistence type="predicted"/>
<accession>A0AAD6K5W7</accession>
<evidence type="ECO:0000256" key="1">
    <source>
        <dbReference type="ARBA" id="ARBA00022729"/>
    </source>
</evidence>
<name>A0AAD6K5W7_9ROSI</name>
<dbReference type="EMBL" id="JAPFFJ010000011">
    <property type="protein sequence ID" value="KAJ6417459.1"/>
    <property type="molecule type" value="Genomic_DNA"/>
</dbReference>
<reference evidence="4 5" key="1">
    <citation type="journal article" date="2023" name="Int. J. Mol. Sci.">
        <title>De Novo Assembly and Annotation of 11 Diverse Shrub Willow (Salix) Genomes Reveals Novel Gene Organization in Sex-Linked Regions.</title>
        <authorList>
            <person name="Hyden B."/>
            <person name="Feng K."/>
            <person name="Yates T.B."/>
            <person name="Jawdy S."/>
            <person name="Cereghino C."/>
            <person name="Smart L.B."/>
            <person name="Muchero W."/>
        </authorList>
    </citation>
    <scope>NUCLEOTIDE SEQUENCE [LARGE SCALE GENOMIC DNA]</scope>
    <source>
        <tissue evidence="4">Shoot tip</tissue>
    </source>
</reference>
<dbReference type="PANTHER" id="PTHR32444:SF183">
    <property type="entry name" value="APPLE DOMAIN-CONTAINING PROTEIN"/>
    <property type="match status" value="1"/>
</dbReference>
<dbReference type="PANTHER" id="PTHR32444">
    <property type="entry name" value="BULB-TYPE LECTIN DOMAIN-CONTAINING PROTEIN"/>
    <property type="match status" value="1"/>
</dbReference>
<evidence type="ECO:0000313" key="4">
    <source>
        <dbReference type="EMBL" id="KAJ6417459.1"/>
    </source>
</evidence>
<keyword evidence="2" id="KW-1015">Disulfide bond</keyword>
<dbReference type="Proteomes" id="UP001162972">
    <property type="component" value="Chromosome 11"/>
</dbReference>
<dbReference type="Pfam" id="PF00954">
    <property type="entry name" value="S_locus_glycop"/>
    <property type="match status" value="1"/>
</dbReference>
<sequence>MTSWKSPDDPARGNIAGILVPDGYPEIIELEDSKVKYRAGPWNGLQFSGVPQVKPNPVYTFEFVFNEKEIFYREQLKNSSRYWRIVLTQNGDLMHLLWMEQTQNNGDSTKVHTKYKAKKRIVTPGTNGVMWS</sequence>
<keyword evidence="5" id="KW-1185">Reference proteome</keyword>
<evidence type="ECO:0000256" key="2">
    <source>
        <dbReference type="ARBA" id="ARBA00023157"/>
    </source>
</evidence>
<organism evidence="4 5">
    <name type="scientific">Salix udensis</name>
    <dbReference type="NCBI Taxonomy" id="889485"/>
    <lineage>
        <taxon>Eukaryota</taxon>
        <taxon>Viridiplantae</taxon>
        <taxon>Streptophyta</taxon>
        <taxon>Embryophyta</taxon>
        <taxon>Tracheophyta</taxon>
        <taxon>Spermatophyta</taxon>
        <taxon>Magnoliopsida</taxon>
        <taxon>eudicotyledons</taxon>
        <taxon>Gunneridae</taxon>
        <taxon>Pentapetalae</taxon>
        <taxon>rosids</taxon>
        <taxon>fabids</taxon>
        <taxon>Malpighiales</taxon>
        <taxon>Salicaceae</taxon>
        <taxon>Saliceae</taxon>
        <taxon>Salix</taxon>
    </lineage>
</organism>
<dbReference type="AlphaFoldDB" id="A0AAD6K5W7"/>
<evidence type="ECO:0000259" key="3">
    <source>
        <dbReference type="Pfam" id="PF00954"/>
    </source>
</evidence>
<keyword evidence="1" id="KW-0732">Signal</keyword>
<evidence type="ECO:0000313" key="5">
    <source>
        <dbReference type="Proteomes" id="UP001162972"/>
    </source>
</evidence>
<comment type="caution">
    <text evidence="4">The sequence shown here is derived from an EMBL/GenBank/DDBJ whole genome shotgun (WGS) entry which is preliminary data.</text>
</comment>
<gene>
    <name evidence="4" type="ORF">OIU84_003223</name>
</gene>
<protein>
    <recommendedName>
        <fullName evidence="3">S-locus glycoprotein domain-containing protein</fullName>
    </recommendedName>
</protein>
<dbReference type="InterPro" id="IPR000858">
    <property type="entry name" value="S_locus_glycoprot_dom"/>
</dbReference>